<dbReference type="Pfam" id="PF05406">
    <property type="entry name" value="WGR"/>
    <property type="match status" value="1"/>
</dbReference>
<dbReference type="Gene3D" id="2.20.140.10">
    <property type="entry name" value="WGR domain"/>
    <property type="match status" value="1"/>
</dbReference>
<dbReference type="RefSeq" id="WP_386415277.1">
    <property type="nucleotide sequence ID" value="NZ_JBHSZO010000021.1"/>
</dbReference>
<dbReference type="CDD" id="cd07996">
    <property type="entry name" value="WGR_MMR_like"/>
    <property type="match status" value="1"/>
</dbReference>
<feature type="domain" description="WGR" evidence="1">
    <location>
        <begin position="17"/>
        <end position="72"/>
    </location>
</feature>
<sequence>MSQTRYFEKESGGGVRRWQIRRDGIRCHLAWGRAGGRTQGLTMTLDDEEHAARHFDRKIREKKRQGYVEVASGAESAAATDGTADATLLDVMRAQEDKRYAGAWDFYWGGYEPVGGHAGTYVKFHNLQGGPGPFYDYLVLSEDERRGLGFVVKKPGHDPAATAAFLDFVRPRLELAFDGRSHRKVPLPSPIGQFDHVLFCAPSLNHDRYGGRLGKALPILDCEIADEDTEVLVAARLQGRDAMPSTTWDREPFPVIDLTFDLRDPNGFAELGGRQDVREKKYRVYPRTMVERGLRLLTQAQPGSWLRIRNYRREVLTLTPADLTHATPAQVDRFLRGDCAAP</sequence>
<evidence type="ECO:0000313" key="2">
    <source>
        <dbReference type="EMBL" id="MFC7219509.1"/>
    </source>
</evidence>
<keyword evidence="3" id="KW-1185">Reference proteome</keyword>
<dbReference type="Proteomes" id="UP001596413">
    <property type="component" value="Unassembled WGS sequence"/>
</dbReference>
<dbReference type="EMBL" id="JBHSZO010000021">
    <property type="protein sequence ID" value="MFC7219509.1"/>
    <property type="molecule type" value="Genomic_DNA"/>
</dbReference>
<dbReference type="InterPro" id="IPR036930">
    <property type="entry name" value="WGR_dom_sf"/>
</dbReference>
<protein>
    <submittedName>
        <fullName evidence="2">WGR domain-containing protein</fullName>
    </submittedName>
</protein>
<name>A0ABW2GKD1_9ACTN</name>
<dbReference type="InterPro" id="IPR049809">
    <property type="entry name" value="YehF/YfeS-like_WGR"/>
</dbReference>
<gene>
    <name evidence="2" type="ORF">ACFQLX_15210</name>
</gene>
<evidence type="ECO:0000259" key="1">
    <source>
        <dbReference type="Pfam" id="PF05406"/>
    </source>
</evidence>
<reference evidence="3" key="1">
    <citation type="journal article" date="2019" name="Int. J. Syst. Evol. Microbiol.">
        <title>The Global Catalogue of Microorganisms (GCM) 10K type strain sequencing project: providing services to taxonomists for standard genome sequencing and annotation.</title>
        <authorList>
            <consortium name="The Broad Institute Genomics Platform"/>
            <consortium name="The Broad Institute Genome Sequencing Center for Infectious Disease"/>
            <person name="Wu L."/>
            <person name="Ma J."/>
        </authorList>
    </citation>
    <scope>NUCLEOTIDE SEQUENCE [LARGE SCALE GENOMIC DNA]</scope>
    <source>
        <strain evidence="3">CGMCC 1.13681</strain>
    </source>
</reference>
<accession>A0ABW2GKD1</accession>
<organism evidence="2 3">
    <name type="scientific">Streptomyces polyrhachis</name>
    <dbReference type="NCBI Taxonomy" id="1282885"/>
    <lineage>
        <taxon>Bacteria</taxon>
        <taxon>Bacillati</taxon>
        <taxon>Actinomycetota</taxon>
        <taxon>Actinomycetes</taxon>
        <taxon>Kitasatosporales</taxon>
        <taxon>Streptomycetaceae</taxon>
        <taxon>Streptomyces</taxon>
    </lineage>
</organism>
<dbReference type="SUPFAM" id="SSF142921">
    <property type="entry name" value="WGR domain-like"/>
    <property type="match status" value="1"/>
</dbReference>
<dbReference type="InterPro" id="IPR008893">
    <property type="entry name" value="WGR_domain"/>
</dbReference>
<comment type="caution">
    <text evidence="2">The sequence shown here is derived from an EMBL/GenBank/DDBJ whole genome shotgun (WGS) entry which is preliminary data.</text>
</comment>
<proteinExistence type="predicted"/>
<evidence type="ECO:0000313" key="3">
    <source>
        <dbReference type="Proteomes" id="UP001596413"/>
    </source>
</evidence>